<feature type="domain" description="Soluble ligand binding" evidence="3">
    <location>
        <begin position="87"/>
        <end position="132"/>
    </location>
</feature>
<accession>A0ABR7A0S2</accession>
<keyword evidence="5" id="KW-1185">Reference proteome</keyword>
<evidence type="ECO:0000313" key="4">
    <source>
        <dbReference type="EMBL" id="MBC3930503.1"/>
    </source>
</evidence>
<evidence type="ECO:0000259" key="3">
    <source>
        <dbReference type="Pfam" id="PF10531"/>
    </source>
</evidence>
<dbReference type="Pfam" id="PF10531">
    <property type="entry name" value="SLBB"/>
    <property type="match status" value="2"/>
</dbReference>
<keyword evidence="1" id="KW-0732">Signal</keyword>
<feature type="domain" description="Soluble ligand binding" evidence="3">
    <location>
        <begin position="174"/>
        <end position="225"/>
    </location>
</feature>
<dbReference type="RefSeq" id="WP_186902370.1">
    <property type="nucleotide sequence ID" value="NZ_JACOGD010000001.1"/>
</dbReference>
<dbReference type="Proteomes" id="UP000654304">
    <property type="component" value="Unassembled WGS sequence"/>
</dbReference>
<dbReference type="EMBL" id="JACOGD010000001">
    <property type="protein sequence ID" value="MBC3930503.1"/>
    <property type="molecule type" value="Genomic_DNA"/>
</dbReference>
<feature type="domain" description="Polysaccharide export protein N-terminal" evidence="2">
    <location>
        <begin position="6"/>
        <end position="78"/>
    </location>
</feature>
<dbReference type="Pfam" id="PF02563">
    <property type="entry name" value="Poly_export"/>
    <property type="match status" value="1"/>
</dbReference>
<dbReference type="InterPro" id="IPR019554">
    <property type="entry name" value="Soluble_ligand-bd"/>
</dbReference>
<evidence type="ECO:0000313" key="5">
    <source>
        <dbReference type="Proteomes" id="UP000654304"/>
    </source>
</evidence>
<protein>
    <submittedName>
        <fullName evidence="4">SLBB domain-containing protein</fullName>
    </submittedName>
</protein>
<evidence type="ECO:0000256" key="1">
    <source>
        <dbReference type="ARBA" id="ARBA00022729"/>
    </source>
</evidence>
<name>A0ABR7A0S2_9BURK</name>
<gene>
    <name evidence="4" type="ORF">H8K43_02365</name>
</gene>
<evidence type="ECO:0000259" key="2">
    <source>
        <dbReference type="Pfam" id="PF02563"/>
    </source>
</evidence>
<dbReference type="InterPro" id="IPR049712">
    <property type="entry name" value="Poly_export"/>
</dbReference>
<sequence length="248" mass="27071">MMETRSDVVGEGDQLIITVFGQPDLSADVVVGSMGIITLPLVGAMEVKGKSTMDVAIQFANKLEQGQYLINPKVAVRIGQQISRNFSVFGEVVRPGRFPMQGQLNVLDALSLAGGLTTRADKSVKLLRKNAGADQDAAEVDTMQIEFENNKNSEKLMQKILPNDVLVVGQQKTFYVYGEVRRPGSYPMEEAMNVMRVLAVGGGVSERGSSSRIVIHRKDKHGELIEMPANIKDVVLPGDVVVVNERIF</sequence>
<comment type="caution">
    <text evidence="4">The sequence shown here is derived from an EMBL/GenBank/DDBJ whole genome shotgun (WGS) entry which is preliminary data.</text>
</comment>
<dbReference type="Gene3D" id="3.10.560.10">
    <property type="entry name" value="Outer membrane lipoprotein wza domain like"/>
    <property type="match status" value="2"/>
</dbReference>
<dbReference type="InterPro" id="IPR003715">
    <property type="entry name" value="Poly_export_N"/>
</dbReference>
<reference evidence="4 5" key="1">
    <citation type="submission" date="2020-08" db="EMBL/GenBank/DDBJ databases">
        <title>Novel species isolated from subtropical streams in China.</title>
        <authorList>
            <person name="Lu H."/>
        </authorList>
    </citation>
    <scope>NUCLEOTIDE SEQUENCE [LARGE SCALE GENOMIC DNA]</scope>
    <source>
        <strain evidence="4 5">CY22W</strain>
    </source>
</reference>
<dbReference type="PANTHER" id="PTHR33619">
    <property type="entry name" value="POLYSACCHARIDE EXPORT PROTEIN GFCE-RELATED"/>
    <property type="match status" value="1"/>
</dbReference>
<proteinExistence type="predicted"/>
<dbReference type="PANTHER" id="PTHR33619:SF3">
    <property type="entry name" value="POLYSACCHARIDE EXPORT PROTEIN GFCE-RELATED"/>
    <property type="match status" value="1"/>
</dbReference>
<organism evidence="4 5">
    <name type="scientific">Undibacterium curvum</name>
    <dbReference type="NCBI Taxonomy" id="2762294"/>
    <lineage>
        <taxon>Bacteria</taxon>
        <taxon>Pseudomonadati</taxon>
        <taxon>Pseudomonadota</taxon>
        <taxon>Betaproteobacteria</taxon>
        <taxon>Burkholderiales</taxon>
        <taxon>Oxalobacteraceae</taxon>
        <taxon>Undibacterium</taxon>
    </lineage>
</organism>